<keyword evidence="3" id="KW-1185">Reference proteome</keyword>
<feature type="compositionally biased region" description="Basic and acidic residues" evidence="1">
    <location>
        <begin position="46"/>
        <end position="67"/>
    </location>
</feature>
<feature type="compositionally biased region" description="Polar residues" evidence="1">
    <location>
        <begin position="87"/>
        <end position="98"/>
    </location>
</feature>
<feature type="region of interest" description="Disordered" evidence="1">
    <location>
        <begin position="133"/>
        <end position="178"/>
    </location>
</feature>
<name>S3DXW5_GLAL2</name>
<dbReference type="GeneID" id="19463215"/>
<dbReference type="EMBL" id="KE145363">
    <property type="protein sequence ID" value="EPE31193.1"/>
    <property type="molecule type" value="Genomic_DNA"/>
</dbReference>
<dbReference type="Proteomes" id="UP000016922">
    <property type="component" value="Unassembled WGS sequence"/>
</dbReference>
<dbReference type="RefSeq" id="XP_008082604.1">
    <property type="nucleotide sequence ID" value="XM_008084413.1"/>
</dbReference>
<organism evidence="2 3">
    <name type="scientific">Glarea lozoyensis (strain ATCC 20868 / MF5171)</name>
    <dbReference type="NCBI Taxonomy" id="1116229"/>
    <lineage>
        <taxon>Eukaryota</taxon>
        <taxon>Fungi</taxon>
        <taxon>Dikarya</taxon>
        <taxon>Ascomycota</taxon>
        <taxon>Pezizomycotina</taxon>
        <taxon>Leotiomycetes</taxon>
        <taxon>Helotiales</taxon>
        <taxon>Helotiaceae</taxon>
        <taxon>Glarea</taxon>
    </lineage>
</organism>
<feature type="region of interest" description="Disordered" evidence="1">
    <location>
        <begin position="1"/>
        <end position="101"/>
    </location>
</feature>
<evidence type="ECO:0000313" key="2">
    <source>
        <dbReference type="EMBL" id="EPE31193.1"/>
    </source>
</evidence>
<dbReference type="HOGENOM" id="CLU_1343365_0_0_1"/>
<feature type="compositionally biased region" description="Polar residues" evidence="1">
    <location>
        <begin position="25"/>
        <end position="38"/>
    </location>
</feature>
<protein>
    <submittedName>
        <fullName evidence="2">Uncharacterized protein</fullName>
    </submittedName>
</protein>
<reference evidence="2 3" key="1">
    <citation type="journal article" date="2013" name="BMC Genomics">
        <title>Genomics-driven discovery of the pneumocandin biosynthetic gene cluster in the fungus Glarea lozoyensis.</title>
        <authorList>
            <person name="Chen L."/>
            <person name="Yue Q."/>
            <person name="Zhang X."/>
            <person name="Xiang M."/>
            <person name="Wang C."/>
            <person name="Li S."/>
            <person name="Che Y."/>
            <person name="Ortiz-Lopez F.J."/>
            <person name="Bills G.F."/>
            <person name="Liu X."/>
            <person name="An Z."/>
        </authorList>
    </citation>
    <scope>NUCLEOTIDE SEQUENCE [LARGE SCALE GENOMIC DNA]</scope>
    <source>
        <strain evidence="3">ATCC 20868 / MF5171</strain>
    </source>
</reference>
<accession>S3DXW5</accession>
<dbReference type="KEGG" id="glz:GLAREA_04160"/>
<gene>
    <name evidence="2" type="ORF">GLAREA_04160</name>
</gene>
<evidence type="ECO:0000256" key="1">
    <source>
        <dbReference type="SAM" id="MobiDB-lite"/>
    </source>
</evidence>
<sequence>MDFDPNVLESKLKKVLEEAPPYDGTQPSRSPSLASTDVTGALNDWANREPLTEEEKARRKRASDRAYELTFGKKPRGREDENDATDNKSPSLASTSSGALKYHQSVYREPLTAEEEALEDEKDERFQVWAWGDKATQHKQKPTAGTTKSLVDDTELAGRGQQNGWHMASKRSRNDPSAADMNICIGRPSSQPWECLYSMICGYV</sequence>
<evidence type="ECO:0000313" key="3">
    <source>
        <dbReference type="Proteomes" id="UP000016922"/>
    </source>
</evidence>
<proteinExistence type="predicted"/>
<dbReference type="AlphaFoldDB" id="S3DXW5"/>